<dbReference type="SUPFAM" id="SSF81383">
    <property type="entry name" value="F-box domain"/>
    <property type="match status" value="1"/>
</dbReference>
<name>A0AAD4LDW0_9AGAM</name>
<accession>A0AAD4LDW0</accession>
<dbReference type="InterPro" id="IPR032675">
    <property type="entry name" value="LRR_dom_sf"/>
</dbReference>
<dbReference type="AlphaFoldDB" id="A0AAD4LDW0"/>
<gene>
    <name evidence="2" type="ORF">EDB92DRAFT_1467892</name>
</gene>
<dbReference type="InterPro" id="IPR036047">
    <property type="entry name" value="F-box-like_dom_sf"/>
</dbReference>
<sequence length="529" mass="59970">MYSQCRRNLNPRVRVRYVSPPQPVITPNEFPPRGRVIIGELPDNVLLNIFRYYLDVSSRHWPRLVHICRRWRHIVFNSLQTLQLRLFCTHGTPVAKTLGCWPTVPIAVRYGGYLELDPPGPEDEDNIIAALKQPGRVSSISLTVTSSLLEKLSSIRGPFPELEDLILLSRDGVPLSFPSAFLCCPRLRCLRLTSTAFPALLRLLYFSPNLVDLQLHEVLNSWCFSPEVFVDALSGMAQLRSLSLHFVSTTDYALQLSQSESWGHRVILPVLTRLDVRGISQYLERLVARIDAPRLGDIEITLVNENIIGFPNLREFVDRIEMHKSHRRAHILSSEHSISISFIHPGAPACLKFQFFCEPLNEQLLFMTELCVYLSNFLFNVEDLRVSTTRPLGQGGSDYSGWRALLDSFTSVQRFHVAGNLSTYVVRALQLLGWEGDTVIPSLHTLYIAEPGPRHAPLREAVVATMVSRRLSGHPIVVEYERLRNINESCGAGPPSQQVMIDMLSDDIFLNIFRDYLNGAPRTWPTLTL</sequence>
<dbReference type="Gene3D" id="3.80.10.10">
    <property type="entry name" value="Ribonuclease Inhibitor"/>
    <property type="match status" value="1"/>
</dbReference>
<evidence type="ECO:0000313" key="3">
    <source>
        <dbReference type="Proteomes" id="UP001201163"/>
    </source>
</evidence>
<dbReference type="Gene3D" id="1.20.1280.50">
    <property type="match status" value="1"/>
</dbReference>
<dbReference type="Proteomes" id="UP001201163">
    <property type="component" value="Unassembled WGS sequence"/>
</dbReference>
<comment type="caution">
    <text evidence="2">The sequence shown here is derived from an EMBL/GenBank/DDBJ whole genome shotgun (WGS) entry which is preliminary data.</text>
</comment>
<proteinExistence type="predicted"/>
<organism evidence="2 3">
    <name type="scientific">Lactarius akahatsu</name>
    <dbReference type="NCBI Taxonomy" id="416441"/>
    <lineage>
        <taxon>Eukaryota</taxon>
        <taxon>Fungi</taxon>
        <taxon>Dikarya</taxon>
        <taxon>Basidiomycota</taxon>
        <taxon>Agaricomycotina</taxon>
        <taxon>Agaricomycetes</taxon>
        <taxon>Russulales</taxon>
        <taxon>Russulaceae</taxon>
        <taxon>Lactarius</taxon>
    </lineage>
</organism>
<evidence type="ECO:0000313" key="2">
    <source>
        <dbReference type="EMBL" id="KAH8984728.1"/>
    </source>
</evidence>
<protein>
    <recommendedName>
        <fullName evidence="1">F-box domain-containing protein</fullName>
    </recommendedName>
</protein>
<reference evidence="2" key="1">
    <citation type="submission" date="2022-01" db="EMBL/GenBank/DDBJ databases">
        <title>Comparative genomics reveals a dynamic genome evolution in the ectomycorrhizal milk-cap (Lactarius) mushrooms.</title>
        <authorList>
            <consortium name="DOE Joint Genome Institute"/>
            <person name="Lebreton A."/>
            <person name="Tang N."/>
            <person name="Kuo A."/>
            <person name="LaButti K."/>
            <person name="Drula E."/>
            <person name="Barry K."/>
            <person name="Clum A."/>
            <person name="Lipzen A."/>
            <person name="Mousain D."/>
            <person name="Ng V."/>
            <person name="Wang R."/>
            <person name="Wang X."/>
            <person name="Dai Y."/>
            <person name="Henrissat B."/>
            <person name="Grigoriev I.V."/>
            <person name="Guerin-Laguette A."/>
            <person name="Yu F."/>
            <person name="Martin F.M."/>
        </authorList>
    </citation>
    <scope>NUCLEOTIDE SEQUENCE</scope>
    <source>
        <strain evidence="2">QP</strain>
    </source>
</reference>
<dbReference type="EMBL" id="JAKELL010000072">
    <property type="protein sequence ID" value="KAH8984728.1"/>
    <property type="molecule type" value="Genomic_DNA"/>
</dbReference>
<dbReference type="Pfam" id="PF12937">
    <property type="entry name" value="F-box-like"/>
    <property type="match status" value="1"/>
</dbReference>
<feature type="domain" description="F-box" evidence="1">
    <location>
        <begin position="39"/>
        <end position="78"/>
    </location>
</feature>
<evidence type="ECO:0000259" key="1">
    <source>
        <dbReference type="Pfam" id="PF12937"/>
    </source>
</evidence>
<dbReference type="SUPFAM" id="SSF52047">
    <property type="entry name" value="RNI-like"/>
    <property type="match status" value="1"/>
</dbReference>
<dbReference type="InterPro" id="IPR001810">
    <property type="entry name" value="F-box_dom"/>
</dbReference>
<keyword evidence="3" id="KW-1185">Reference proteome</keyword>